<dbReference type="GO" id="GO:0006515">
    <property type="term" value="P:protein quality control for misfolded or incompletely synthesized proteins"/>
    <property type="evidence" value="ECO:0007669"/>
    <property type="project" value="TreeGrafter"/>
</dbReference>
<dbReference type="GO" id="GO:0007005">
    <property type="term" value="P:mitochondrion organization"/>
    <property type="evidence" value="ECO:0007669"/>
    <property type="project" value="TreeGrafter"/>
</dbReference>
<reference evidence="2 3" key="1">
    <citation type="submission" date="2018-11" db="EMBL/GenBank/DDBJ databases">
        <authorList>
            <person name="Criscuolo A."/>
        </authorList>
    </citation>
    <scope>NUCLEOTIDE SEQUENCE [LARGE SCALE GENOMIC DNA]</scope>
    <source>
        <strain evidence="2">ACIP111625</strain>
    </source>
</reference>
<accession>A0A3P5W6T6</accession>
<dbReference type="Pfam" id="PF00004">
    <property type="entry name" value="AAA"/>
    <property type="match status" value="1"/>
</dbReference>
<dbReference type="GO" id="GO:0016887">
    <property type="term" value="F:ATP hydrolysis activity"/>
    <property type="evidence" value="ECO:0007669"/>
    <property type="project" value="InterPro"/>
</dbReference>
<dbReference type="InterPro" id="IPR003959">
    <property type="entry name" value="ATPase_AAA_core"/>
</dbReference>
<proteinExistence type="predicted"/>
<dbReference type="SUPFAM" id="SSF52540">
    <property type="entry name" value="P-loop containing nucleoside triphosphate hydrolases"/>
    <property type="match status" value="1"/>
</dbReference>
<dbReference type="EC" id="3.4.21.53" evidence="2"/>
<feature type="domain" description="ATPase AAA-type core" evidence="1">
    <location>
        <begin position="34"/>
        <end position="113"/>
    </location>
</feature>
<keyword evidence="3" id="KW-1185">Reference proteome</keyword>
<gene>
    <name evidence="2" type="primary">lon_1</name>
    <name evidence="2" type="ORF">XINFAN_00050</name>
</gene>
<keyword evidence="2" id="KW-0378">Hydrolase</keyword>
<dbReference type="PANTHER" id="PTHR43718:SF2">
    <property type="entry name" value="LON PROTEASE HOMOLOG, MITOCHONDRIAL"/>
    <property type="match status" value="1"/>
</dbReference>
<dbReference type="GO" id="GO:0004252">
    <property type="term" value="F:serine-type endopeptidase activity"/>
    <property type="evidence" value="ECO:0007669"/>
    <property type="project" value="UniProtKB-EC"/>
</dbReference>
<dbReference type="GO" id="GO:0005524">
    <property type="term" value="F:ATP binding"/>
    <property type="evidence" value="ECO:0007669"/>
    <property type="project" value="InterPro"/>
</dbReference>
<dbReference type="InterPro" id="IPR027417">
    <property type="entry name" value="P-loop_NTPase"/>
</dbReference>
<dbReference type="Gene3D" id="3.40.50.300">
    <property type="entry name" value="P-loop containing nucleotide triphosphate hydrolases"/>
    <property type="match status" value="1"/>
</dbReference>
<evidence type="ECO:0000259" key="1">
    <source>
        <dbReference type="Pfam" id="PF00004"/>
    </source>
</evidence>
<dbReference type="AlphaFoldDB" id="A0A3P5W6T6"/>
<dbReference type="InterPro" id="IPR027065">
    <property type="entry name" value="Lon_Prtase"/>
</dbReference>
<dbReference type="PANTHER" id="PTHR43718">
    <property type="entry name" value="LON PROTEASE"/>
    <property type="match status" value="1"/>
</dbReference>
<dbReference type="GO" id="GO:0051131">
    <property type="term" value="P:chaperone-mediated protein complex assembly"/>
    <property type="evidence" value="ECO:0007669"/>
    <property type="project" value="TreeGrafter"/>
</dbReference>
<dbReference type="Proteomes" id="UP000277498">
    <property type="component" value="Unassembled WGS sequence"/>
</dbReference>
<name>A0A3P5W6T6_9RHOB</name>
<organism evidence="2 3">
    <name type="scientific">Pseudogemmobacter humi</name>
    <dbReference type="NCBI Taxonomy" id="2483812"/>
    <lineage>
        <taxon>Bacteria</taxon>
        <taxon>Pseudomonadati</taxon>
        <taxon>Pseudomonadota</taxon>
        <taxon>Alphaproteobacteria</taxon>
        <taxon>Rhodobacterales</taxon>
        <taxon>Paracoccaceae</taxon>
        <taxon>Pseudogemmobacter</taxon>
    </lineage>
</organism>
<sequence>MIDVGGGSAGFRISGTEKGWGAEQPGIPVETILATRVANPIMVVDEIDKARTAYGTRSGSTSITTSLLQMLEPGTARHFECPFYRIPFDMSRVVWVMTANDADTIPEPLRDRSRLFVLPKLSAADAVAHFDLLVERENTRAADLVRCRDFVMSMAERPEGISLRQITQLANAARAPMPRMVH</sequence>
<evidence type="ECO:0000313" key="2">
    <source>
        <dbReference type="EMBL" id="VDC19050.1"/>
    </source>
</evidence>
<evidence type="ECO:0000313" key="3">
    <source>
        <dbReference type="Proteomes" id="UP000277498"/>
    </source>
</evidence>
<keyword evidence="2" id="KW-0645">Protease</keyword>
<dbReference type="EMBL" id="UXAW01000025">
    <property type="protein sequence ID" value="VDC19050.1"/>
    <property type="molecule type" value="Genomic_DNA"/>
</dbReference>
<dbReference type="GO" id="GO:0003697">
    <property type="term" value="F:single-stranded DNA binding"/>
    <property type="evidence" value="ECO:0007669"/>
    <property type="project" value="TreeGrafter"/>
</dbReference>
<protein>
    <submittedName>
        <fullName evidence="2">Lon protease</fullName>
        <ecNumber evidence="2">3.4.21.53</ecNumber>
    </submittedName>
</protein>
<dbReference type="GO" id="GO:0004176">
    <property type="term" value="F:ATP-dependent peptidase activity"/>
    <property type="evidence" value="ECO:0007669"/>
    <property type="project" value="InterPro"/>
</dbReference>